<accession>A0ABY3RSG4</accession>
<dbReference type="EMBL" id="CP082781">
    <property type="protein sequence ID" value="UGS26230.1"/>
    <property type="molecule type" value="Genomic_DNA"/>
</dbReference>
<evidence type="ECO:0000313" key="1">
    <source>
        <dbReference type="EMBL" id="UGS26230.1"/>
    </source>
</evidence>
<dbReference type="RefSeq" id="WP_067247276.1">
    <property type="nucleotide sequence ID" value="NZ_CP082781.1"/>
</dbReference>
<reference evidence="1 2" key="1">
    <citation type="submission" date="2023-01" db="EMBL/GenBank/DDBJ databases">
        <title>Characterization of estradiol degrading bacteria Microbacterium sp. MZT7 and reveal degrading genes through genome analysis.</title>
        <authorList>
            <person name="Hao P."/>
            <person name="Gao Y."/>
        </authorList>
    </citation>
    <scope>NUCLEOTIDE SEQUENCE [LARGE SCALE GENOMIC DNA]</scope>
    <source>
        <strain evidence="1 2">MZT7</strain>
    </source>
</reference>
<sequence>MSTPQTRLSPLEVRERAACMCDHGDVCSSFAPGHALHLIQARLAAATPAGWVDALVVDADPARGIVRLTTLDGTAHTVWNAGGAALEAAPGTPVALHTTWHVLAVGAVRYNVSPTAGR</sequence>
<gene>
    <name evidence="1" type="ORF">K8F61_16615</name>
</gene>
<organism evidence="1 2">
    <name type="scientific">Microbacterium resistens</name>
    <dbReference type="NCBI Taxonomy" id="156977"/>
    <lineage>
        <taxon>Bacteria</taxon>
        <taxon>Bacillati</taxon>
        <taxon>Actinomycetota</taxon>
        <taxon>Actinomycetes</taxon>
        <taxon>Micrococcales</taxon>
        <taxon>Microbacteriaceae</taxon>
        <taxon>Microbacterium</taxon>
    </lineage>
</organism>
<protein>
    <submittedName>
        <fullName evidence="1">Uncharacterized protein</fullName>
    </submittedName>
</protein>
<dbReference type="Proteomes" id="UP001199642">
    <property type="component" value="Chromosome"/>
</dbReference>
<proteinExistence type="predicted"/>
<keyword evidence="2" id="KW-1185">Reference proteome</keyword>
<name>A0ABY3RSG4_9MICO</name>
<evidence type="ECO:0000313" key="2">
    <source>
        <dbReference type="Proteomes" id="UP001199642"/>
    </source>
</evidence>